<feature type="region of interest" description="Disordered" evidence="1">
    <location>
        <begin position="91"/>
        <end position="115"/>
    </location>
</feature>
<protein>
    <submittedName>
        <fullName evidence="2">Uncharacterized protein</fullName>
    </submittedName>
</protein>
<name>A0A1B2EXB6_9HYPH</name>
<dbReference type="RefSeq" id="WP_099515505.1">
    <property type="nucleotide sequence ID" value="NZ_CP016619.1"/>
</dbReference>
<keyword evidence="2" id="KW-0614">Plasmid</keyword>
<accession>A0A1B2EXB6</accession>
<organism evidence="2">
    <name type="scientific">Microvirga ossetica</name>
    <dbReference type="NCBI Taxonomy" id="1882682"/>
    <lineage>
        <taxon>Bacteria</taxon>
        <taxon>Pseudomonadati</taxon>
        <taxon>Pseudomonadota</taxon>
        <taxon>Alphaproteobacteria</taxon>
        <taxon>Hyphomicrobiales</taxon>
        <taxon>Methylobacteriaceae</taxon>
        <taxon>Microvirga</taxon>
    </lineage>
</organism>
<evidence type="ECO:0000313" key="2">
    <source>
        <dbReference type="EMBL" id="ANY84639.1"/>
    </source>
</evidence>
<feature type="region of interest" description="Disordered" evidence="1">
    <location>
        <begin position="1"/>
        <end position="21"/>
    </location>
</feature>
<dbReference type="KEGG" id="moc:BB934_41460"/>
<reference evidence="2" key="1">
    <citation type="submission" date="2016-07" db="EMBL/GenBank/DDBJ databases">
        <title>Microvirga ossetica sp. nov. a new species of rhizobia isolated from root nodules of the legume species Vicia alpestris Steven originated from North Ossetia region in the Caucasus.</title>
        <authorList>
            <person name="Safronova V.I."/>
            <person name="Kuznetsova I.G."/>
            <person name="Sazanova A.L."/>
            <person name="Belimov A."/>
            <person name="Andronov E."/>
            <person name="Osledkin Y.S."/>
            <person name="Onishchuk O.P."/>
            <person name="Kurchak O.N."/>
            <person name="Shaposhnikov A.I."/>
            <person name="Willems A."/>
            <person name="Tikhonovich I.A."/>
        </authorList>
    </citation>
    <scope>NUCLEOTIDE SEQUENCE [LARGE SCALE GENOMIC DNA]</scope>
    <source>
        <strain evidence="2">V5/3M</strain>
        <plasmid evidence="2">unnamed2</plasmid>
    </source>
</reference>
<dbReference type="OrthoDB" id="8018530at2"/>
<geneLocation type="plasmid" evidence="2">
    <name>unnamed2</name>
</geneLocation>
<gene>
    <name evidence="2" type="ORF">BB934_41460</name>
</gene>
<proteinExistence type="predicted"/>
<feature type="compositionally biased region" description="Low complexity" evidence="1">
    <location>
        <begin position="94"/>
        <end position="103"/>
    </location>
</feature>
<sequence>MALRWKPTIPEDNNPDDQTGSLRHYPFAQVVRVQSGPDQGRFRWYLNELPGATTIKKQGVEESLEAAKQAADEQFRSWLTWTGLAPAVTEPETVPVASSTASPAPSPPRPVDPPEQRLPRYLAPLCEGLAAYVEEHGPALDSLYRWKIPAVPAFVPFERDSDSLPKANARLKRALSAAWHTQPERQFEIAEWYVAKWGGVHNRPEKLWGYIAAAEDELAGSGTAGVASWSKLLAVRDPDRFAIFDARVSVALNALQIVQDHERPIFFPPLPSKNTKIGKFHEWMKARDHGDAHKAFPARAYGIYLRILSEVARQLELAAIDEVEMLLFAQAEDLALQAMSHPSDAALPAIAAE</sequence>
<evidence type="ECO:0000256" key="1">
    <source>
        <dbReference type="SAM" id="MobiDB-lite"/>
    </source>
</evidence>
<dbReference type="EMBL" id="CP016619">
    <property type="protein sequence ID" value="ANY84639.1"/>
    <property type="molecule type" value="Genomic_DNA"/>
</dbReference>
<dbReference type="AlphaFoldDB" id="A0A1B2EXB6"/>